<feature type="transmembrane region" description="Helical" evidence="1">
    <location>
        <begin position="62"/>
        <end position="84"/>
    </location>
</feature>
<proteinExistence type="predicted"/>
<keyword evidence="1" id="KW-0472">Membrane</keyword>
<sequence length="210" mass="23649">MVSGRHRLSLFLQSPISDFHCFCNYDAYAYALLSTLGSGFGRLMISTLGVASISTFKVHALIFVRMQYSFVFTCLSILLFKVLVERGSEVGLYMSRVRLLEMEICRRMDAANTVMEDKSYVASLAPALLLIVNVDIIVLLAKLWLLWFYHAKVTSLKFLSHLFTGSETTSVWLEAEAFGCPNFREENLQASILVIENCLTLLAAGENFFI</sequence>
<feature type="transmembrane region" description="Helical" evidence="1">
    <location>
        <begin position="27"/>
        <end position="50"/>
    </location>
</feature>
<keyword evidence="1" id="KW-1133">Transmembrane helix</keyword>
<accession>A0A978VKG9</accession>
<name>A0A978VKG9_ZIZJJ</name>
<reference evidence="2" key="1">
    <citation type="journal article" date="2021" name="Front. Plant Sci.">
        <title>Chromosome-Scale Genome Assembly for Chinese Sour Jujube and Insights Into Its Genome Evolution and Domestication Signature.</title>
        <authorList>
            <person name="Shen L.-Y."/>
            <person name="Luo H."/>
            <person name="Wang X.-L."/>
            <person name="Wang X.-M."/>
            <person name="Qiu X.-J."/>
            <person name="Liu H."/>
            <person name="Zhou S.-S."/>
            <person name="Jia K.-H."/>
            <person name="Nie S."/>
            <person name="Bao Y.-T."/>
            <person name="Zhang R.-G."/>
            <person name="Yun Q.-Z."/>
            <person name="Chai Y.-H."/>
            <person name="Lu J.-Y."/>
            <person name="Li Y."/>
            <person name="Zhao S.-W."/>
            <person name="Mao J.-F."/>
            <person name="Jia S.-G."/>
            <person name="Mao Y.-M."/>
        </authorList>
    </citation>
    <scope>NUCLEOTIDE SEQUENCE</scope>
    <source>
        <strain evidence="2">AT0</strain>
        <tissue evidence="2">Leaf</tissue>
    </source>
</reference>
<comment type="caution">
    <text evidence="2">The sequence shown here is derived from an EMBL/GenBank/DDBJ whole genome shotgun (WGS) entry which is preliminary data.</text>
</comment>
<dbReference type="Proteomes" id="UP000813462">
    <property type="component" value="Unassembled WGS sequence"/>
</dbReference>
<dbReference type="EMBL" id="JAEACU010000004">
    <property type="protein sequence ID" value="KAH7533588.1"/>
    <property type="molecule type" value="Genomic_DNA"/>
</dbReference>
<dbReference type="AlphaFoldDB" id="A0A978VKG9"/>
<evidence type="ECO:0000256" key="1">
    <source>
        <dbReference type="SAM" id="Phobius"/>
    </source>
</evidence>
<feature type="transmembrane region" description="Helical" evidence="1">
    <location>
        <begin position="124"/>
        <end position="149"/>
    </location>
</feature>
<evidence type="ECO:0000313" key="2">
    <source>
        <dbReference type="EMBL" id="KAH7533588.1"/>
    </source>
</evidence>
<gene>
    <name evidence="2" type="ORF">FEM48_Zijuj04G0147200</name>
</gene>
<protein>
    <submittedName>
        <fullName evidence="2">Uncharacterized protein</fullName>
    </submittedName>
</protein>
<keyword evidence="1" id="KW-0812">Transmembrane</keyword>
<organism evidence="2 3">
    <name type="scientific">Ziziphus jujuba var. spinosa</name>
    <dbReference type="NCBI Taxonomy" id="714518"/>
    <lineage>
        <taxon>Eukaryota</taxon>
        <taxon>Viridiplantae</taxon>
        <taxon>Streptophyta</taxon>
        <taxon>Embryophyta</taxon>
        <taxon>Tracheophyta</taxon>
        <taxon>Spermatophyta</taxon>
        <taxon>Magnoliopsida</taxon>
        <taxon>eudicotyledons</taxon>
        <taxon>Gunneridae</taxon>
        <taxon>Pentapetalae</taxon>
        <taxon>rosids</taxon>
        <taxon>fabids</taxon>
        <taxon>Rosales</taxon>
        <taxon>Rhamnaceae</taxon>
        <taxon>Paliureae</taxon>
        <taxon>Ziziphus</taxon>
    </lineage>
</organism>
<evidence type="ECO:0000313" key="3">
    <source>
        <dbReference type="Proteomes" id="UP000813462"/>
    </source>
</evidence>